<dbReference type="EMBL" id="CP014229">
    <property type="protein sequence ID" value="AMD89270.1"/>
    <property type="molecule type" value="Genomic_DNA"/>
</dbReference>
<reference evidence="2" key="1">
    <citation type="submission" date="2016-02" db="EMBL/GenBank/DDBJ databases">
        <authorList>
            <person name="Holder M.E."/>
            <person name="Ajami N.J."/>
            <person name="Petrosino J.F."/>
        </authorList>
    </citation>
    <scope>NUCLEOTIDE SEQUENCE [LARGE SCALE GENOMIC DNA]</scope>
    <source>
        <strain evidence="2">CCUG 45958</strain>
    </source>
</reference>
<keyword evidence="2" id="KW-1185">Reference proteome</keyword>
<name>A0A120KLT7_9BACT</name>
<organism evidence="1 2">
    <name type="scientific">Desulfovibrio fairfieldensis</name>
    <dbReference type="NCBI Taxonomy" id="44742"/>
    <lineage>
        <taxon>Bacteria</taxon>
        <taxon>Pseudomonadati</taxon>
        <taxon>Thermodesulfobacteriota</taxon>
        <taxon>Desulfovibrionia</taxon>
        <taxon>Desulfovibrionales</taxon>
        <taxon>Desulfovibrionaceae</taxon>
        <taxon>Desulfovibrio</taxon>
    </lineage>
</organism>
<sequence>MTQIELNNMKLIAAILERMHEHEDDIFNLPELGGYYFSRVQPGIWQHRETGKICTSLVEAYALEVGTNVHAATMELAANFGHFAESCFTETIREVIDLADSIPEHFGDFALHRQIPETCHYEQLTFVRKHIHTLAAPDGRVSGFIAFYALGDTYFSIPFFVREVDDFHGKKLALRMGMSQGHKRPINQKKMRDLPHAALIYCSDPIVAAALEDYQNNLAASEMKDQAIVVGASGSGSIDLRYFAGRLVYFIPAAYEKGFVEAGQVGLLFEKNEALVKICTVPVVACDQGNPKLHSIWDRENTYCRTQAAFTEEKTIFKTIFENSIPLQEYAEWLEYSGIKKNCTPVILSLVPGKPIPARVVSMPALDAESLSAMVIDRAITLIQGKDNQARSIFALNLAFGLDLGVDTFWRFVRRPTRRELYIDTASHGESDVWYERVEADFPKHGIVRVKLCEILSASNNSGLPVEPSELAQILVARYRTARAEVLCLDSLESLFPTCTPQEHLEKFLALVESWQNTMSDPIVCCCAEGFFSNEAVDAFVDNRILVEDPRMPGGTFTEDNRRQFDTFISLPRVCLKVTVQKMVEAQYLEGKYFCYFLPDSSDMDPPGWRYFVLTERVQENGEHVFIEGNWSEVETTPEKAHDFLFRGISRADDE</sequence>
<protein>
    <submittedName>
        <fullName evidence="1">Uncharacterized protein</fullName>
    </submittedName>
</protein>
<dbReference type="AlphaFoldDB" id="A0A120KLT7"/>
<evidence type="ECO:0000313" key="1">
    <source>
        <dbReference type="EMBL" id="AMD89270.1"/>
    </source>
</evidence>
<dbReference type="KEGG" id="dfi:AXF13_03600"/>
<dbReference type="Proteomes" id="UP000069241">
    <property type="component" value="Chromosome"/>
</dbReference>
<gene>
    <name evidence="1" type="ORF">AXF13_03600</name>
</gene>
<proteinExistence type="predicted"/>
<evidence type="ECO:0000313" key="2">
    <source>
        <dbReference type="Proteomes" id="UP000069241"/>
    </source>
</evidence>
<accession>A0A120KLT7</accession>